<feature type="binding site" evidence="7">
    <location>
        <position position="201"/>
    </location>
    <ligand>
        <name>Zn(2+)</name>
        <dbReference type="ChEBI" id="CHEBI:29105"/>
        <label>2</label>
    </ligand>
</feature>
<evidence type="ECO:0000259" key="9">
    <source>
        <dbReference type="Pfam" id="PF07687"/>
    </source>
</evidence>
<feature type="binding site" evidence="7">
    <location>
        <position position="549"/>
    </location>
    <ligand>
        <name>Zn(2+)</name>
        <dbReference type="ChEBI" id="CHEBI:29105"/>
        <label>1</label>
    </ligand>
</feature>
<sequence>MSDDYIALDQPVSVFRSKRNWFLSGLAALLIVCIYEATNIAHRATSPPVAPLICDFVNKSEELPVHKVHNLLADSALRNQTIAKLQNAVRIPTEIFDTAVNPEVDANDKCWEPFKKLHKQLAKDFPAVWSKLEVEIVNHYGLIITWKGSNPKLKPIMFAAHQDVVPVERKTWDKWQHEPFSGDLTEDAEWGTLMWGRGSFDDKNQLIGVLQAVEYLLTKEKDFTPERGIIIASGFDEEISGHFGAQYIASVLEERYGHHGLLSIIDEGVVGVKEIDGVLIAAPGTGEKGRFDMWIHLNTPGGHSSVPPDHTSIGIAAEVISEIESEKFPAAFTERNPVSHYYRCIAKHSDTMSPSIKKDFATAMINSEANSRVLKYLFETGGRKTEYLFRSTHAFDIIHGGIKANALPETVSFFVDSRISVESGSAEVIDSFLTKILKVAHKYNLGLTADGEEILPATPNGNFKLEYKLGPEPAPVSPPNEVWGLFAGSIKTFYEDVIFPQKFNESRELIVAPSIMTANTDTVHYWNLTENIYRYQPGFAMEDTLSTIHSVDEHINFETVMHVVAFTYGYIHAANLADL</sequence>
<keyword evidence="8" id="KW-1133">Transmembrane helix</keyword>
<feature type="binding site" evidence="7">
    <location>
        <position position="238"/>
    </location>
    <ligand>
        <name>Zn(2+)</name>
        <dbReference type="ChEBI" id="CHEBI:29105"/>
        <label>1</label>
    </ligand>
</feature>
<evidence type="ECO:0000256" key="8">
    <source>
        <dbReference type="SAM" id="Phobius"/>
    </source>
</evidence>
<dbReference type="GO" id="GO:0046872">
    <property type="term" value="F:metal ion binding"/>
    <property type="evidence" value="ECO:0007669"/>
    <property type="project" value="UniProtKB-KW"/>
</dbReference>
<dbReference type="Proteomes" id="UP000190274">
    <property type="component" value="Chromosome G"/>
</dbReference>
<evidence type="ECO:0000256" key="2">
    <source>
        <dbReference type="ARBA" id="ARBA00022670"/>
    </source>
</evidence>
<proteinExistence type="inferred from homology"/>
<keyword evidence="4" id="KW-0378">Hydrolase</keyword>
<keyword evidence="11" id="KW-1185">Reference proteome</keyword>
<dbReference type="InterPro" id="IPR047177">
    <property type="entry name" value="Pept_M20A"/>
</dbReference>
<evidence type="ECO:0000313" key="10">
    <source>
        <dbReference type="EMBL" id="SCU93001.1"/>
    </source>
</evidence>
<dbReference type="SUPFAM" id="SSF53187">
    <property type="entry name" value="Zn-dependent exopeptidases"/>
    <property type="match status" value="1"/>
</dbReference>
<comment type="similarity">
    <text evidence="1">Belongs to the peptidase M20A family.</text>
</comment>
<dbReference type="InterPro" id="IPR002933">
    <property type="entry name" value="Peptidase_M20"/>
</dbReference>
<feature type="active site" evidence="6">
    <location>
        <position position="163"/>
    </location>
</feature>
<dbReference type="PROSITE" id="PS00758">
    <property type="entry name" value="ARGE_DAPE_CPG2_1"/>
    <property type="match status" value="1"/>
</dbReference>
<dbReference type="EMBL" id="LT598457">
    <property type="protein sequence ID" value="SCU93001.1"/>
    <property type="molecule type" value="Genomic_DNA"/>
</dbReference>
<evidence type="ECO:0000256" key="7">
    <source>
        <dbReference type="PIRSR" id="PIRSR037217-2"/>
    </source>
</evidence>
<dbReference type="InterPro" id="IPR001261">
    <property type="entry name" value="ArgE/DapE_CS"/>
</dbReference>
<feature type="binding site" evidence="7">
    <location>
        <position position="161"/>
    </location>
    <ligand>
        <name>Zn(2+)</name>
        <dbReference type="ChEBI" id="CHEBI:29105"/>
        <label>2</label>
    </ligand>
</feature>
<feature type="domain" description="Peptidase M20 dimerisation" evidence="9">
    <location>
        <begin position="285"/>
        <end position="443"/>
    </location>
</feature>
<gene>
    <name evidence="10" type="ORF">LADA_0G00804G</name>
</gene>
<dbReference type="STRING" id="1266660.A0A1G4JQN0"/>
<feature type="transmembrane region" description="Helical" evidence="8">
    <location>
        <begin position="21"/>
        <end position="38"/>
    </location>
</feature>
<dbReference type="InterPro" id="IPR011650">
    <property type="entry name" value="Peptidase_M20_dimer"/>
</dbReference>
<reference evidence="11" key="1">
    <citation type="submission" date="2016-03" db="EMBL/GenBank/DDBJ databases">
        <authorList>
            <person name="Devillers H."/>
        </authorList>
    </citation>
    <scope>NUCLEOTIDE SEQUENCE [LARGE SCALE GENOMIC DNA]</scope>
</reference>
<dbReference type="Gene3D" id="1.10.150.900">
    <property type="match status" value="1"/>
</dbReference>
<keyword evidence="5 7" id="KW-0862">Zinc</keyword>
<feature type="binding site" evidence="7">
    <location>
        <position position="266"/>
    </location>
    <ligand>
        <name>Zn(2+)</name>
        <dbReference type="ChEBI" id="CHEBI:29105"/>
        <label>2</label>
    </ligand>
</feature>
<dbReference type="SUPFAM" id="SSF55031">
    <property type="entry name" value="Bacterial exopeptidase dimerisation domain"/>
    <property type="match status" value="1"/>
</dbReference>
<protein>
    <submittedName>
        <fullName evidence="10">LADA_0G00804g1_1</fullName>
    </submittedName>
</protein>
<evidence type="ECO:0000256" key="1">
    <source>
        <dbReference type="ARBA" id="ARBA00006247"/>
    </source>
</evidence>
<dbReference type="Pfam" id="PF07687">
    <property type="entry name" value="M20_dimer"/>
    <property type="match status" value="1"/>
</dbReference>
<dbReference type="AlphaFoldDB" id="A0A1G4JQN0"/>
<evidence type="ECO:0000256" key="4">
    <source>
        <dbReference type="ARBA" id="ARBA00022801"/>
    </source>
</evidence>
<dbReference type="Pfam" id="PF01546">
    <property type="entry name" value="Peptidase_M20"/>
    <property type="match status" value="1"/>
</dbReference>
<dbReference type="GO" id="GO:0004181">
    <property type="term" value="F:metallocarboxypeptidase activity"/>
    <property type="evidence" value="ECO:0007669"/>
    <property type="project" value="InterPro"/>
</dbReference>
<name>A0A1G4JQN0_9SACH</name>
<feature type="binding site" evidence="7">
    <location>
        <position position="201"/>
    </location>
    <ligand>
        <name>Zn(2+)</name>
        <dbReference type="ChEBI" id="CHEBI:29105"/>
        <label>1</label>
    </ligand>
</feature>
<organism evidence="10 11">
    <name type="scientific">Lachancea dasiensis</name>
    <dbReference type="NCBI Taxonomy" id="1072105"/>
    <lineage>
        <taxon>Eukaryota</taxon>
        <taxon>Fungi</taxon>
        <taxon>Dikarya</taxon>
        <taxon>Ascomycota</taxon>
        <taxon>Saccharomycotina</taxon>
        <taxon>Saccharomycetes</taxon>
        <taxon>Saccharomycetales</taxon>
        <taxon>Saccharomycetaceae</taxon>
        <taxon>Lachancea</taxon>
    </lineage>
</organism>
<keyword evidence="8" id="KW-0812">Transmembrane</keyword>
<accession>A0A1G4JQN0</accession>
<keyword evidence="8" id="KW-0472">Membrane</keyword>
<dbReference type="InterPro" id="IPR036264">
    <property type="entry name" value="Bact_exopeptidase_dim_dom"/>
</dbReference>
<dbReference type="PIRSF" id="PIRSF037217">
    <property type="entry name" value="Carboxypeptidase_S"/>
    <property type="match status" value="1"/>
</dbReference>
<keyword evidence="2" id="KW-0645">Protease</keyword>
<feature type="active site" description="Proton acceptor" evidence="6">
    <location>
        <position position="237"/>
    </location>
</feature>
<dbReference type="GO" id="GO:0051603">
    <property type="term" value="P:proteolysis involved in protein catabolic process"/>
    <property type="evidence" value="ECO:0007669"/>
    <property type="project" value="TreeGrafter"/>
</dbReference>
<dbReference type="OrthoDB" id="3064516at2759"/>
<dbReference type="InterPro" id="IPR017141">
    <property type="entry name" value="Pept_M20_carboxypep"/>
</dbReference>
<dbReference type="GO" id="GO:0000328">
    <property type="term" value="C:fungal-type vacuole lumen"/>
    <property type="evidence" value="ECO:0007669"/>
    <property type="project" value="TreeGrafter"/>
</dbReference>
<evidence type="ECO:0000256" key="6">
    <source>
        <dbReference type="PIRSR" id="PIRSR037217-1"/>
    </source>
</evidence>
<keyword evidence="3 7" id="KW-0479">Metal-binding</keyword>
<evidence type="ECO:0000313" key="11">
    <source>
        <dbReference type="Proteomes" id="UP000190274"/>
    </source>
</evidence>
<dbReference type="FunFam" id="3.40.630.10:FF:000027">
    <property type="entry name" value="N-fatty-acyl-amino acid synthase/hydrolase PM20D1"/>
    <property type="match status" value="1"/>
</dbReference>
<evidence type="ECO:0000256" key="3">
    <source>
        <dbReference type="ARBA" id="ARBA00022723"/>
    </source>
</evidence>
<dbReference type="Gene3D" id="3.40.630.10">
    <property type="entry name" value="Zn peptidases"/>
    <property type="match status" value="1"/>
</dbReference>
<dbReference type="PANTHER" id="PTHR45962">
    <property type="entry name" value="N-FATTY-ACYL-AMINO ACID SYNTHASE/HYDROLASE PM20D1"/>
    <property type="match status" value="1"/>
</dbReference>
<dbReference type="PANTHER" id="PTHR45962:SF1">
    <property type="entry name" value="N-FATTY-ACYL-AMINO ACID SYNTHASE_HYDROLASE PM20D1"/>
    <property type="match status" value="1"/>
</dbReference>
<evidence type="ECO:0000256" key="5">
    <source>
        <dbReference type="ARBA" id="ARBA00022833"/>
    </source>
</evidence>
<dbReference type="CDD" id="cd05674">
    <property type="entry name" value="M20_yscS"/>
    <property type="match status" value="1"/>
</dbReference>
<dbReference type="Gene3D" id="3.30.70.360">
    <property type="match status" value="1"/>
</dbReference>